<name>A0ABQ6EG51_9SPHN</name>
<protein>
    <submittedName>
        <fullName evidence="1">Uncharacterized protein</fullName>
    </submittedName>
</protein>
<organism evidence="1 2">
    <name type="scientific">Sphingomonas psychrolutea</name>
    <dbReference type="NCBI Taxonomy" id="1259676"/>
    <lineage>
        <taxon>Bacteria</taxon>
        <taxon>Pseudomonadati</taxon>
        <taxon>Pseudomonadota</taxon>
        <taxon>Alphaproteobacteria</taxon>
        <taxon>Sphingomonadales</taxon>
        <taxon>Sphingomonadaceae</taxon>
        <taxon>Sphingomonas</taxon>
    </lineage>
</organism>
<comment type="caution">
    <text evidence="1">The sequence shown here is derived from an EMBL/GenBank/DDBJ whole genome shotgun (WGS) entry which is preliminary data.</text>
</comment>
<keyword evidence="2" id="KW-1185">Reference proteome</keyword>
<gene>
    <name evidence="1" type="ORF">GCM10007926_37190</name>
</gene>
<sequence>MGTERSFYFRGPNLELNLSACNLREFLRIGDEVSDPVWEHHLRAGDYSAWFRHVIRDDVLAREASDIEQDLALSPGASRDEIKQAVLRRYRIRTSREIG</sequence>
<dbReference type="EMBL" id="BSPT01000074">
    <property type="protein sequence ID" value="GLT06781.1"/>
    <property type="molecule type" value="Genomic_DNA"/>
</dbReference>
<evidence type="ECO:0000313" key="1">
    <source>
        <dbReference type="EMBL" id="GLT06781.1"/>
    </source>
</evidence>
<proteinExistence type="predicted"/>
<dbReference type="Proteomes" id="UP001157117">
    <property type="component" value="Unassembled WGS sequence"/>
</dbReference>
<accession>A0ABQ6EG51</accession>
<evidence type="ECO:0000313" key="2">
    <source>
        <dbReference type="Proteomes" id="UP001157117"/>
    </source>
</evidence>
<reference evidence="2" key="1">
    <citation type="journal article" date="2019" name="Int. J. Syst. Evol. Microbiol.">
        <title>The Global Catalogue of Microorganisms (GCM) 10K type strain sequencing project: providing services to taxonomists for standard genome sequencing and annotation.</title>
        <authorList>
            <consortium name="The Broad Institute Genomics Platform"/>
            <consortium name="The Broad Institute Genome Sequencing Center for Infectious Disease"/>
            <person name="Wu L."/>
            <person name="Ma J."/>
        </authorList>
    </citation>
    <scope>NUCLEOTIDE SEQUENCE [LARGE SCALE GENOMIC DNA]</scope>
    <source>
        <strain evidence="2">NBRC 109639</strain>
    </source>
</reference>